<dbReference type="EMBL" id="JAGSND010000005">
    <property type="protein sequence ID" value="MBR0598162.1"/>
    <property type="molecule type" value="Genomic_DNA"/>
</dbReference>
<sequence length="54" mass="6512">MFRYKIFSNYNLLMKASDRISKNEQSNEEVVNALRKEDYDHVPFNILKFIEEPS</sequence>
<keyword evidence="2" id="KW-1185">Reference proteome</keyword>
<name>A0A8J8B1W5_9FIRM</name>
<comment type="caution">
    <text evidence="1">The sequence shown here is derived from an EMBL/GenBank/DDBJ whole genome shotgun (WGS) entry which is preliminary data.</text>
</comment>
<reference evidence="1" key="2">
    <citation type="submission" date="2021-04" db="EMBL/GenBank/DDBJ databases">
        <authorList>
            <person name="Liu J."/>
        </authorList>
    </citation>
    <scope>NUCLEOTIDE SEQUENCE</scope>
    <source>
        <strain evidence="1">BAD-6</strain>
    </source>
</reference>
<protein>
    <submittedName>
        <fullName evidence="1">Uncharacterized protein</fullName>
    </submittedName>
</protein>
<dbReference type="RefSeq" id="WP_227018286.1">
    <property type="nucleotide sequence ID" value="NZ_JAGSND010000005.1"/>
</dbReference>
<proteinExistence type="predicted"/>
<gene>
    <name evidence="1" type="ORF">KCX82_09780</name>
</gene>
<accession>A0A8J8B1W5</accession>
<evidence type="ECO:0000313" key="1">
    <source>
        <dbReference type="EMBL" id="MBR0598162.1"/>
    </source>
</evidence>
<reference evidence="1" key="1">
    <citation type="submission" date="2021-04" db="EMBL/GenBank/DDBJ databases">
        <title>Sinoanaerobacter chloroacetimidivorans sp. nov., an obligate anaerobic bacterium isolated from anaerobic sludge.</title>
        <authorList>
            <person name="Bao Y."/>
        </authorList>
    </citation>
    <scope>NUCLEOTIDE SEQUENCE</scope>
    <source>
        <strain evidence="1">BAD-6</strain>
    </source>
</reference>
<evidence type="ECO:0000313" key="2">
    <source>
        <dbReference type="Proteomes" id="UP000675664"/>
    </source>
</evidence>
<dbReference type="AlphaFoldDB" id="A0A8J8B1W5"/>
<organism evidence="1 2">
    <name type="scientific">Sinanaerobacter chloroacetimidivorans</name>
    <dbReference type="NCBI Taxonomy" id="2818044"/>
    <lineage>
        <taxon>Bacteria</taxon>
        <taxon>Bacillati</taxon>
        <taxon>Bacillota</taxon>
        <taxon>Clostridia</taxon>
        <taxon>Peptostreptococcales</taxon>
        <taxon>Anaerovoracaceae</taxon>
        <taxon>Sinanaerobacter</taxon>
    </lineage>
</organism>
<dbReference type="Proteomes" id="UP000675664">
    <property type="component" value="Unassembled WGS sequence"/>
</dbReference>